<reference evidence="4" key="1">
    <citation type="submission" date="2023-01" db="EMBL/GenBank/DDBJ databases">
        <authorList>
            <person name="Van Ghelder C."/>
            <person name="Rancurel C."/>
        </authorList>
    </citation>
    <scope>NUCLEOTIDE SEQUENCE</scope>
    <source>
        <strain evidence="4">CNCM I-4278</strain>
    </source>
</reference>
<dbReference type="PANTHER" id="PTHR24320:SF252">
    <property type="entry name" value="DEHYDROGENASE_REDUCTASE FAMILY PROTEIN, PUTATIVE (AFU_ORTHOLOGUE AFUA_3G08550)-RELATED"/>
    <property type="match status" value="1"/>
</dbReference>
<dbReference type="AlphaFoldDB" id="A0A9W4U689"/>
<dbReference type="Pfam" id="PF00106">
    <property type="entry name" value="adh_short"/>
    <property type="match status" value="1"/>
</dbReference>
<dbReference type="InterPro" id="IPR036291">
    <property type="entry name" value="NAD(P)-bd_dom_sf"/>
</dbReference>
<name>A0A9W4U689_9PLEO</name>
<evidence type="ECO:0000256" key="2">
    <source>
        <dbReference type="ARBA" id="ARBA00022857"/>
    </source>
</evidence>
<dbReference type="SUPFAM" id="SSF51735">
    <property type="entry name" value="NAD(P)-binding Rossmann-fold domains"/>
    <property type="match status" value="1"/>
</dbReference>
<dbReference type="PRINTS" id="PR00081">
    <property type="entry name" value="GDHRDH"/>
</dbReference>
<proteinExistence type="inferred from homology"/>
<sequence>MPFFQPSVSPLPENISLRGQTAIVTGASQGIGTEIVAQLLERSISTVVLAVRNVAKGEEARKAILGRPSVKKGMDTKAVVKVMKLEAEDYGSVKSFADDFSKEFGELHLLMLNAGIGILERDILPTTHEKTIQVNYLSNVLLLLLLYPLLTNTATTTGTPTRITWTGSRMHTSSSLLTGKKPLAPSSTVLGHFDSKESWVPFTRYGDSKLLCLLFMYEMTNHDDGGKVVQNSFCPGMVNTGMSDVLPIYLRVPVNMVKALRARSVDVAGWVALNTAVVVGGESHGQFYADKEVVEPAPWFRSAEGRRVQKMLWNETVDEMAKYTKVPAWMKKV</sequence>
<dbReference type="EMBL" id="CAOQHR010000002">
    <property type="protein sequence ID" value="CAI6309063.1"/>
    <property type="molecule type" value="Genomic_DNA"/>
</dbReference>
<comment type="caution">
    <text evidence="4">The sequence shown here is derived from an EMBL/GenBank/DDBJ whole genome shotgun (WGS) entry which is preliminary data.</text>
</comment>
<dbReference type="OrthoDB" id="542013at2759"/>
<dbReference type="InterPro" id="IPR002347">
    <property type="entry name" value="SDR_fam"/>
</dbReference>
<keyword evidence="2" id="KW-0521">NADP</keyword>
<evidence type="ECO:0000256" key="3">
    <source>
        <dbReference type="ARBA" id="ARBA00023002"/>
    </source>
</evidence>
<organism evidence="4 5">
    <name type="scientific">Periconia digitata</name>
    <dbReference type="NCBI Taxonomy" id="1303443"/>
    <lineage>
        <taxon>Eukaryota</taxon>
        <taxon>Fungi</taxon>
        <taxon>Dikarya</taxon>
        <taxon>Ascomycota</taxon>
        <taxon>Pezizomycotina</taxon>
        <taxon>Dothideomycetes</taxon>
        <taxon>Pleosporomycetidae</taxon>
        <taxon>Pleosporales</taxon>
        <taxon>Massarineae</taxon>
        <taxon>Periconiaceae</taxon>
        <taxon>Periconia</taxon>
    </lineage>
</organism>
<evidence type="ECO:0000313" key="4">
    <source>
        <dbReference type="EMBL" id="CAI6309063.1"/>
    </source>
</evidence>
<dbReference type="GO" id="GO:0016491">
    <property type="term" value="F:oxidoreductase activity"/>
    <property type="evidence" value="ECO:0007669"/>
    <property type="project" value="UniProtKB-KW"/>
</dbReference>
<dbReference type="PANTHER" id="PTHR24320">
    <property type="entry name" value="RETINOL DEHYDROGENASE"/>
    <property type="match status" value="1"/>
</dbReference>
<dbReference type="Gene3D" id="3.40.50.720">
    <property type="entry name" value="NAD(P)-binding Rossmann-like Domain"/>
    <property type="match status" value="1"/>
</dbReference>
<evidence type="ECO:0000256" key="1">
    <source>
        <dbReference type="ARBA" id="ARBA00006484"/>
    </source>
</evidence>
<gene>
    <name evidence="4" type="ORF">PDIGIT_LOCUS3142</name>
</gene>
<protein>
    <submittedName>
        <fullName evidence="4">Uncharacterized protein</fullName>
    </submittedName>
</protein>
<dbReference type="Proteomes" id="UP001152607">
    <property type="component" value="Unassembled WGS sequence"/>
</dbReference>
<comment type="similarity">
    <text evidence="1">Belongs to the short-chain dehydrogenases/reductases (SDR) family.</text>
</comment>
<keyword evidence="5" id="KW-1185">Reference proteome</keyword>
<accession>A0A9W4U689</accession>
<evidence type="ECO:0000313" key="5">
    <source>
        <dbReference type="Proteomes" id="UP001152607"/>
    </source>
</evidence>
<keyword evidence="3" id="KW-0560">Oxidoreductase</keyword>